<keyword evidence="3" id="KW-1185">Reference proteome</keyword>
<dbReference type="Proteomes" id="UP000653305">
    <property type="component" value="Unassembled WGS sequence"/>
</dbReference>
<feature type="region of interest" description="Disordered" evidence="1">
    <location>
        <begin position="1"/>
        <end position="33"/>
    </location>
</feature>
<protein>
    <submittedName>
        <fullName evidence="2">Uncharacterized protein</fullName>
    </submittedName>
</protein>
<accession>A0A830B4Y4</accession>
<reference evidence="2" key="1">
    <citation type="submission" date="2020-07" db="EMBL/GenBank/DDBJ databases">
        <title>Ethylene signaling mediates host invasion by parasitic plants.</title>
        <authorList>
            <person name="Yoshida S."/>
        </authorList>
    </citation>
    <scope>NUCLEOTIDE SEQUENCE</scope>
    <source>
        <strain evidence="2">Okayama</strain>
    </source>
</reference>
<comment type="caution">
    <text evidence="2">The sequence shown here is derived from an EMBL/GenBank/DDBJ whole genome shotgun (WGS) entry which is preliminary data.</text>
</comment>
<feature type="compositionally biased region" description="Basic and acidic residues" evidence="1">
    <location>
        <begin position="1"/>
        <end position="10"/>
    </location>
</feature>
<organism evidence="2 3">
    <name type="scientific">Phtheirospermum japonicum</name>
    <dbReference type="NCBI Taxonomy" id="374723"/>
    <lineage>
        <taxon>Eukaryota</taxon>
        <taxon>Viridiplantae</taxon>
        <taxon>Streptophyta</taxon>
        <taxon>Embryophyta</taxon>
        <taxon>Tracheophyta</taxon>
        <taxon>Spermatophyta</taxon>
        <taxon>Magnoliopsida</taxon>
        <taxon>eudicotyledons</taxon>
        <taxon>Gunneridae</taxon>
        <taxon>Pentapetalae</taxon>
        <taxon>asterids</taxon>
        <taxon>lamiids</taxon>
        <taxon>Lamiales</taxon>
        <taxon>Orobanchaceae</taxon>
        <taxon>Orobanchaceae incertae sedis</taxon>
        <taxon>Phtheirospermum</taxon>
    </lineage>
</organism>
<dbReference type="EMBL" id="BMAC01000050">
    <property type="protein sequence ID" value="GFP82690.1"/>
    <property type="molecule type" value="Genomic_DNA"/>
</dbReference>
<sequence>MLIEAHDCPKQKRPQKKKNSAAPPVGSPTPAVAETPLPVARRCRLAVNASFSYKRSRPLIPLLILASPRPFLFLSPPPPNL</sequence>
<dbReference type="AlphaFoldDB" id="A0A830B4Y4"/>
<name>A0A830B4Y4_9LAMI</name>
<gene>
    <name evidence="2" type="ORF">PHJA_000412100</name>
</gene>
<proteinExistence type="predicted"/>
<evidence type="ECO:0000256" key="1">
    <source>
        <dbReference type="SAM" id="MobiDB-lite"/>
    </source>
</evidence>
<evidence type="ECO:0000313" key="3">
    <source>
        <dbReference type="Proteomes" id="UP000653305"/>
    </source>
</evidence>
<evidence type="ECO:0000313" key="2">
    <source>
        <dbReference type="EMBL" id="GFP82690.1"/>
    </source>
</evidence>